<dbReference type="AlphaFoldDB" id="A0A6M1SQH4"/>
<evidence type="ECO:0000259" key="1">
    <source>
        <dbReference type="Pfam" id="PF03781"/>
    </source>
</evidence>
<dbReference type="SUPFAM" id="SSF56436">
    <property type="entry name" value="C-type lectin-like"/>
    <property type="match status" value="1"/>
</dbReference>
<dbReference type="InterPro" id="IPR042095">
    <property type="entry name" value="SUMF_sf"/>
</dbReference>
<dbReference type="RefSeq" id="WP_164535059.1">
    <property type="nucleotide sequence ID" value="NZ_JAALFG010000003.1"/>
</dbReference>
<gene>
    <name evidence="2" type="ORF">G5575_15155</name>
</gene>
<reference evidence="2 3" key="1">
    <citation type="submission" date="2020-02" db="EMBL/GenBank/DDBJ databases">
        <authorList>
            <person name="Khan S.A."/>
            <person name="Jeon C.O."/>
            <person name="Chun B.H."/>
        </authorList>
    </citation>
    <scope>NUCLEOTIDE SEQUENCE [LARGE SCALE GENOMIC DNA]</scope>
    <source>
        <strain evidence="2 3">H239</strain>
    </source>
</reference>
<dbReference type="InterPro" id="IPR016187">
    <property type="entry name" value="CTDL_fold"/>
</dbReference>
<accession>A0A6M1SQH4</accession>
<dbReference type="PANTHER" id="PTHR23150:SF19">
    <property type="entry name" value="FORMYLGLYCINE-GENERATING ENZYME"/>
    <property type="match status" value="1"/>
</dbReference>
<dbReference type="GO" id="GO:0120147">
    <property type="term" value="F:formylglycine-generating oxidase activity"/>
    <property type="evidence" value="ECO:0007669"/>
    <property type="project" value="TreeGrafter"/>
</dbReference>
<evidence type="ECO:0000313" key="2">
    <source>
        <dbReference type="EMBL" id="NGP18816.1"/>
    </source>
</evidence>
<dbReference type="Proteomes" id="UP000474802">
    <property type="component" value="Unassembled WGS sequence"/>
</dbReference>
<dbReference type="Gene3D" id="3.90.1580.10">
    <property type="entry name" value="paralog of FGE (formylglycine-generating enzyme)"/>
    <property type="match status" value="1"/>
</dbReference>
<dbReference type="InterPro" id="IPR051043">
    <property type="entry name" value="Sulfatase_Mod_Factor_Kinase"/>
</dbReference>
<keyword evidence="3" id="KW-1185">Reference proteome</keyword>
<sequence length="393" mass="42767">MSEAADSGERMIDVVLRQQPERAQQGFEALRNGASDNRAVDGLLAGSYLTAVDDQAVAALFLDDATRWGPSVTSLLKRQPERAHTLAPLLIDGESDAALRGALLISDVLPDDRSILARLRAMVEAGRLAPMDRDRAAKVLSVAGDPRDLEAMCAVPGGRFTMGSKSHPNSMPVHEAEVDAFRIGRYPVTNGLYARFIAATGRQWVSPDADNSQRRNVPATDLTWHDARAYCDWLTIQWRAESRIGADEAVRLPTEPEWERASRGDQGDGGDAIVYPWGLSWNSDAANSEESGFNAPCAVGLFPAGQSPYGCLDMAGQVWEWTTTLWGDDMATPHFAYPYADDGREDLDAGPAIRRVLRGGCFSSTSLKACCSYRGSLEPDGFWRGNGFRIVVS</sequence>
<dbReference type="EMBL" id="JAALFG010000003">
    <property type="protein sequence ID" value="NGP18816.1"/>
    <property type="molecule type" value="Genomic_DNA"/>
</dbReference>
<dbReference type="PANTHER" id="PTHR23150">
    <property type="entry name" value="SULFATASE MODIFYING FACTOR 1, 2"/>
    <property type="match status" value="1"/>
</dbReference>
<reference evidence="2 3" key="2">
    <citation type="submission" date="2020-03" db="EMBL/GenBank/DDBJ databases">
        <title>Devosia chinhatensis sp. nov., isolated from a hexachlorocyclohexane (HCH) dump site in India.</title>
        <authorList>
            <person name="Kumar M."/>
            <person name="Lal R."/>
        </authorList>
    </citation>
    <scope>NUCLEOTIDE SEQUENCE [LARGE SCALE GENOMIC DNA]</scope>
    <source>
        <strain evidence="2 3">H239</strain>
    </source>
</reference>
<dbReference type="Pfam" id="PF03781">
    <property type="entry name" value="FGE-sulfatase"/>
    <property type="match status" value="1"/>
</dbReference>
<protein>
    <submittedName>
        <fullName evidence="2">Formylglycine-generating enzyme family protein</fullName>
    </submittedName>
</protein>
<feature type="domain" description="Sulfatase-modifying factor enzyme-like" evidence="1">
    <location>
        <begin position="150"/>
        <end position="391"/>
    </location>
</feature>
<organism evidence="2 3">
    <name type="scientific">Devosia aurantiaca</name>
    <dbReference type="NCBI Taxonomy" id="2714858"/>
    <lineage>
        <taxon>Bacteria</taxon>
        <taxon>Pseudomonadati</taxon>
        <taxon>Pseudomonadota</taxon>
        <taxon>Alphaproteobacteria</taxon>
        <taxon>Hyphomicrobiales</taxon>
        <taxon>Devosiaceae</taxon>
        <taxon>Devosia</taxon>
    </lineage>
</organism>
<dbReference type="InterPro" id="IPR005532">
    <property type="entry name" value="SUMF_dom"/>
</dbReference>
<comment type="caution">
    <text evidence="2">The sequence shown here is derived from an EMBL/GenBank/DDBJ whole genome shotgun (WGS) entry which is preliminary data.</text>
</comment>
<proteinExistence type="predicted"/>
<evidence type="ECO:0000313" key="3">
    <source>
        <dbReference type="Proteomes" id="UP000474802"/>
    </source>
</evidence>
<name>A0A6M1SQH4_9HYPH</name>